<dbReference type="AlphaFoldDB" id="A0A484IAB9"/>
<gene>
    <name evidence="1" type="ORF">NFRAN_1391</name>
</gene>
<dbReference type="RefSeq" id="WP_134483699.1">
    <property type="nucleotide sequence ID" value="NZ_LR216287.1"/>
</dbReference>
<dbReference type="KEGG" id="nfn:NFRAN_1391"/>
<sequence>MTLPKGFGSQSKTQKNRTFDEWWATVPGDLKTKARKGDEDNKVLLNQVNYVLLHLHLQGKHDTKPSHEELKDWLHSGQVDVMRQIKK</sequence>
<dbReference type="Proteomes" id="UP000294299">
    <property type="component" value="Chromosome NFRAN"/>
</dbReference>
<name>A0A484IAB9_9ARCH</name>
<dbReference type="OrthoDB" id="5631at2157"/>
<dbReference type="GeneID" id="39420750"/>
<dbReference type="EMBL" id="LR216287">
    <property type="protein sequence ID" value="VFJ13713.1"/>
    <property type="molecule type" value="Genomic_DNA"/>
</dbReference>
<keyword evidence="2" id="KW-1185">Reference proteome</keyword>
<evidence type="ECO:0000313" key="1">
    <source>
        <dbReference type="EMBL" id="VFJ13713.1"/>
    </source>
</evidence>
<proteinExistence type="predicted"/>
<evidence type="ECO:0000313" key="2">
    <source>
        <dbReference type="Proteomes" id="UP000294299"/>
    </source>
</evidence>
<organism evidence="1 2">
    <name type="scientific">Candidatus Nitrosocosmicus franklandianus</name>
    <dbReference type="NCBI Taxonomy" id="1798806"/>
    <lineage>
        <taxon>Archaea</taxon>
        <taxon>Nitrososphaerota</taxon>
        <taxon>Nitrososphaeria</taxon>
        <taxon>Nitrososphaerales</taxon>
        <taxon>Nitrososphaeraceae</taxon>
        <taxon>Candidatus Nitrosocosmicus</taxon>
    </lineage>
</organism>
<protein>
    <submittedName>
        <fullName evidence="1">Uncharacterized protein</fullName>
    </submittedName>
</protein>
<reference evidence="1 2" key="1">
    <citation type="submission" date="2019-02" db="EMBL/GenBank/DDBJ databases">
        <authorList>
            <person name="Lehtovirta-Morley E L."/>
        </authorList>
    </citation>
    <scope>NUCLEOTIDE SEQUENCE [LARGE SCALE GENOMIC DNA]</scope>
    <source>
        <strain evidence="1">NFRAN1</strain>
    </source>
</reference>
<accession>A0A484IAB9</accession>